<accession>A0A1Q8EAA6</accession>
<evidence type="ECO:0008006" key="3">
    <source>
        <dbReference type="Google" id="ProtNLM"/>
    </source>
</evidence>
<evidence type="ECO:0000313" key="1">
    <source>
        <dbReference type="EMBL" id="OLF48726.1"/>
    </source>
</evidence>
<organism evidence="1 2">
    <name type="scientific">Streptococcus cuniculi</name>
    <dbReference type="NCBI Taxonomy" id="1432788"/>
    <lineage>
        <taxon>Bacteria</taxon>
        <taxon>Bacillati</taxon>
        <taxon>Bacillota</taxon>
        <taxon>Bacilli</taxon>
        <taxon>Lactobacillales</taxon>
        <taxon>Streptococcaceae</taxon>
        <taxon>Streptococcus</taxon>
    </lineage>
</organism>
<dbReference type="AlphaFoldDB" id="A0A1Q8EAA6"/>
<keyword evidence="2" id="KW-1185">Reference proteome</keyword>
<dbReference type="Proteomes" id="UP000186890">
    <property type="component" value="Unassembled WGS sequence"/>
</dbReference>
<evidence type="ECO:0000313" key="2">
    <source>
        <dbReference type="Proteomes" id="UP000186890"/>
    </source>
</evidence>
<protein>
    <recommendedName>
        <fullName evidence="3">Pre-toxin TG domain-containing protein</fullName>
    </recommendedName>
</protein>
<comment type="caution">
    <text evidence="1">The sequence shown here is derived from an EMBL/GenBank/DDBJ whole genome shotgun (WGS) entry which is preliminary data.</text>
</comment>
<dbReference type="EMBL" id="MSJM01000001">
    <property type="protein sequence ID" value="OLF48726.1"/>
    <property type="molecule type" value="Genomic_DNA"/>
</dbReference>
<gene>
    <name evidence="1" type="ORF">BU202_00060</name>
</gene>
<sequence>MTGDKANRWLAFGGLAFDGVGYLFPIAKLGKVGKGGKVAATAARMIDTVDDVSDATTAYRASKGLKAADTVDDVSDISRVYTKVNLRNIADDVAESLSGSVSNLKNGYKVEVPNGNKPIIIRIMDQGSGGRTAPYFRVSIDGKGSLDLNGNLSSLRQFTHIDISDGSADQIVHIIKKI</sequence>
<proteinExistence type="predicted"/>
<name>A0A1Q8EAA6_9STRE</name>
<reference evidence="2" key="1">
    <citation type="submission" date="2016-12" db="EMBL/GenBank/DDBJ databases">
        <authorList>
            <person name="Gulvik C.A."/>
        </authorList>
    </citation>
    <scope>NUCLEOTIDE SEQUENCE [LARGE SCALE GENOMIC DNA]</scope>
    <source>
        <strain evidence="2">NED12-00049-6B</strain>
    </source>
</reference>